<keyword evidence="1" id="KW-0732">Signal</keyword>
<keyword evidence="4" id="KW-1185">Reference proteome</keyword>
<dbReference type="SUPFAM" id="SSF51230">
    <property type="entry name" value="Single hybrid motif"/>
    <property type="match status" value="1"/>
</dbReference>
<dbReference type="Gene3D" id="2.40.50.100">
    <property type="match status" value="1"/>
</dbReference>
<feature type="chain" id="PRO_5038595910" evidence="1">
    <location>
        <begin position="24"/>
        <end position="443"/>
    </location>
</feature>
<dbReference type="PANTHER" id="PTHR30469">
    <property type="entry name" value="MULTIDRUG RESISTANCE PROTEIN MDTA"/>
    <property type="match status" value="1"/>
</dbReference>
<sequence>MSRTHSRSALLAGGILVLLLLTAASCDDHDTGVRLGTATVGTVGEIVEAPGSVTARTAATLTAPAAGTLADLRVESGDRVARGDVLAVLDSPELRRRRDAARKALAQAPSGGGAPTGGTAAFTQVRRTTDEQAAQAFELALEAADQIADPRLREVMRRQVDAARKQYRAASAAADAAVRAVQHGVASLSEAVSSLSAAQRLQAQQAYDLADAAVDALTLKAPVSGVVQLGGPAPDPAGGGLSALLSDGAESVRNPTAGVDPAVAEGAYVAPGTPVLTVVDVGRLGLAAEVDETDVLLVKPGVAADVELDAATGATYPATVRSVDLLPVTSARGGVSYRVRLDLGEGAYTDGSGAAPTPRPGMSAVVRLRVRQADAAVTVPASAVVSVDGRDTVWAVQDGHYRSIPVRLGVRGEDTVQVVSGVTAGQRIVVAGTDRVENGAGAP</sequence>
<evidence type="ECO:0000256" key="1">
    <source>
        <dbReference type="SAM" id="SignalP"/>
    </source>
</evidence>
<dbReference type="Gene3D" id="2.40.30.170">
    <property type="match status" value="1"/>
</dbReference>
<organism evidence="3 4">
    <name type="scientific">Actinoplanes regularis</name>
    <dbReference type="NCBI Taxonomy" id="52697"/>
    <lineage>
        <taxon>Bacteria</taxon>
        <taxon>Bacillati</taxon>
        <taxon>Actinomycetota</taxon>
        <taxon>Actinomycetes</taxon>
        <taxon>Micromonosporales</taxon>
        <taxon>Micromonosporaceae</taxon>
        <taxon>Actinoplanes</taxon>
    </lineage>
</organism>
<dbReference type="PROSITE" id="PS51257">
    <property type="entry name" value="PROKAR_LIPOPROTEIN"/>
    <property type="match status" value="1"/>
</dbReference>
<dbReference type="OrthoDB" id="3518416at2"/>
<dbReference type="InterPro" id="IPR011053">
    <property type="entry name" value="Single_hybrid_motif"/>
</dbReference>
<reference evidence="3 4" key="1">
    <citation type="submission" date="2017-06" db="EMBL/GenBank/DDBJ databases">
        <authorList>
            <person name="Kim H.J."/>
            <person name="Triplett B.A."/>
        </authorList>
    </citation>
    <scope>NUCLEOTIDE SEQUENCE [LARGE SCALE GENOMIC DNA]</scope>
    <source>
        <strain evidence="3 4">DSM 43151</strain>
    </source>
</reference>
<gene>
    <name evidence="3" type="ORF">SAMN06264365_104189</name>
</gene>
<evidence type="ECO:0000259" key="2">
    <source>
        <dbReference type="Pfam" id="PF25989"/>
    </source>
</evidence>
<dbReference type="RefSeq" id="WP_089293381.1">
    <property type="nucleotide sequence ID" value="NZ_BOMU01000038.1"/>
</dbReference>
<evidence type="ECO:0000313" key="4">
    <source>
        <dbReference type="Proteomes" id="UP000198415"/>
    </source>
</evidence>
<dbReference type="GO" id="GO:1990281">
    <property type="term" value="C:efflux pump complex"/>
    <property type="evidence" value="ECO:0007669"/>
    <property type="project" value="TreeGrafter"/>
</dbReference>
<dbReference type="GO" id="GO:0015562">
    <property type="term" value="F:efflux transmembrane transporter activity"/>
    <property type="evidence" value="ECO:0007669"/>
    <property type="project" value="TreeGrafter"/>
</dbReference>
<proteinExistence type="predicted"/>
<dbReference type="Proteomes" id="UP000198415">
    <property type="component" value="Unassembled WGS sequence"/>
</dbReference>
<feature type="domain" description="YknX-like C-terminal permuted SH3-like" evidence="2">
    <location>
        <begin position="376"/>
        <end position="440"/>
    </location>
</feature>
<dbReference type="Gene3D" id="2.40.420.20">
    <property type="match status" value="1"/>
</dbReference>
<dbReference type="InterPro" id="IPR058637">
    <property type="entry name" value="YknX-like_C"/>
</dbReference>
<dbReference type="AlphaFoldDB" id="A0A238Y3B2"/>
<name>A0A238Y3B2_9ACTN</name>
<dbReference type="EMBL" id="FZNR01000004">
    <property type="protein sequence ID" value="SNR65054.1"/>
    <property type="molecule type" value="Genomic_DNA"/>
</dbReference>
<evidence type="ECO:0000313" key="3">
    <source>
        <dbReference type="EMBL" id="SNR65054.1"/>
    </source>
</evidence>
<dbReference type="PRINTS" id="PR01490">
    <property type="entry name" value="RTXTOXIND"/>
</dbReference>
<accession>A0A238Y3B2</accession>
<dbReference type="Pfam" id="PF25989">
    <property type="entry name" value="YknX_C"/>
    <property type="match status" value="1"/>
</dbReference>
<feature type="signal peptide" evidence="1">
    <location>
        <begin position="1"/>
        <end position="23"/>
    </location>
</feature>
<protein>
    <submittedName>
        <fullName evidence="3">RND family efflux transporter, MFP subunit</fullName>
    </submittedName>
</protein>